<organism evidence="3 4">
    <name type="scientific">Lacibacter sediminis</name>
    <dbReference type="NCBI Taxonomy" id="2760713"/>
    <lineage>
        <taxon>Bacteria</taxon>
        <taxon>Pseudomonadati</taxon>
        <taxon>Bacteroidota</taxon>
        <taxon>Chitinophagia</taxon>
        <taxon>Chitinophagales</taxon>
        <taxon>Chitinophagaceae</taxon>
        <taxon>Lacibacter</taxon>
    </lineage>
</organism>
<name>A0A7G5XJC8_9BACT</name>
<evidence type="ECO:0000256" key="1">
    <source>
        <dbReference type="SAM" id="Phobius"/>
    </source>
</evidence>
<keyword evidence="1" id="KW-0472">Membrane</keyword>
<dbReference type="PANTHER" id="PTHR33371:SF4">
    <property type="entry name" value="INTERMEMBRANE PHOSPHOLIPID TRANSPORT SYSTEM BINDING PROTEIN MLAD"/>
    <property type="match status" value="1"/>
</dbReference>
<feature type="domain" description="Mce/MlaD" evidence="2">
    <location>
        <begin position="39"/>
        <end position="116"/>
    </location>
</feature>
<dbReference type="Proteomes" id="UP000515344">
    <property type="component" value="Chromosome"/>
</dbReference>
<dbReference type="InterPro" id="IPR052336">
    <property type="entry name" value="MlaD_Phospholipid_Transporter"/>
</dbReference>
<evidence type="ECO:0000313" key="4">
    <source>
        <dbReference type="Proteomes" id="UP000515344"/>
    </source>
</evidence>
<keyword evidence="1" id="KW-0812">Transmembrane</keyword>
<evidence type="ECO:0000259" key="2">
    <source>
        <dbReference type="Pfam" id="PF02470"/>
    </source>
</evidence>
<sequence length="330" mass="36617">MAKQTINNIKLGIFMFAGLFLLILGLYMIGKDSNLFSKNYVLKARFEHVQGLTPGNNIRYAGIQVGTVKKVAIINDTSIEVTMLIEEEMKQFIRANDLVSISTDGLMGNKLLQITPSKDGSAFAVSGDILRTKKIISTDEMLELLNRTNQNVAVISEDLKTTVQRINNSKVLWQVLDNQTLPKNILASVNNIRSATVKADLMVKDLQTIIADVKQGKGSLGKIITDTAIAYNLNEAIEKIKLVGSNADSLATDLHAFTLSVKNDVNNGTGTIHSLLRDSLLVQKLNNSLQNIEKGTDGFNQNMEALKSNFLFRGYFRRLEKQKKELEKKN</sequence>
<dbReference type="Pfam" id="PF02470">
    <property type="entry name" value="MlaD"/>
    <property type="match status" value="1"/>
</dbReference>
<reference evidence="4" key="1">
    <citation type="submission" date="2020-08" db="EMBL/GenBank/DDBJ databases">
        <title>Lacibacter sp. S13-6-6 genome sequencing.</title>
        <authorList>
            <person name="Jin L."/>
        </authorList>
    </citation>
    <scope>NUCLEOTIDE SEQUENCE [LARGE SCALE GENOMIC DNA]</scope>
    <source>
        <strain evidence="4">S13-6-6</strain>
    </source>
</reference>
<accession>A0A7G5XJC8</accession>
<evidence type="ECO:0000313" key="3">
    <source>
        <dbReference type="EMBL" id="QNA45581.1"/>
    </source>
</evidence>
<keyword evidence="4" id="KW-1185">Reference proteome</keyword>
<dbReference type="AlphaFoldDB" id="A0A7G5XJC8"/>
<dbReference type="InterPro" id="IPR003399">
    <property type="entry name" value="Mce/MlaD"/>
</dbReference>
<dbReference type="EMBL" id="CP060007">
    <property type="protein sequence ID" value="QNA45581.1"/>
    <property type="molecule type" value="Genomic_DNA"/>
</dbReference>
<proteinExistence type="predicted"/>
<dbReference type="KEGG" id="lacs:H4075_05100"/>
<protein>
    <submittedName>
        <fullName evidence="3">MCE family protein</fullName>
    </submittedName>
</protein>
<dbReference type="RefSeq" id="WP_182804761.1">
    <property type="nucleotide sequence ID" value="NZ_CP060007.1"/>
</dbReference>
<dbReference type="PANTHER" id="PTHR33371">
    <property type="entry name" value="INTERMEMBRANE PHOSPHOLIPID TRANSPORT SYSTEM BINDING PROTEIN MLAD-RELATED"/>
    <property type="match status" value="1"/>
</dbReference>
<feature type="transmembrane region" description="Helical" evidence="1">
    <location>
        <begin position="12"/>
        <end position="30"/>
    </location>
</feature>
<keyword evidence="1" id="KW-1133">Transmembrane helix</keyword>
<gene>
    <name evidence="3" type="ORF">H4075_05100</name>
</gene>